<dbReference type="SUPFAM" id="SSF52374">
    <property type="entry name" value="Nucleotidylyl transferase"/>
    <property type="match status" value="1"/>
</dbReference>
<keyword evidence="2" id="KW-0820">tRNA-binding</keyword>
<comment type="caution">
    <text evidence="3">The sequence shown here is derived from an EMBL/GenBank/DDBJ whole genome shotgun (WGS) entry which is preliminary data.</text>
</comment>
<keyword evidence="2" id="KW-0067">ATP-binding</keyword>
<keyword evidence="2" id="KW-0694">RNA-binding</keyword>
<protein>
    <recommendedName>
        <fullName evidence="2">tRNA(Met) cytidine acetate ligase</fullName>
        <ecNumber evidence="2">6.3.4.-</ecNumber>
    </recommendedName>
</protein>
<dbReference type="InterPro" id="IPR008513">
    <property type="entry name" value="tRNA(Met)_cyd_acetate_ligase"/>
</dbReference>
<comment type="function">
    <text evidence="2">Catalyzes the formation of N(4)-acetylcytidine (ac(4)C) at the wobble position of elongator tRNA(Met), using acetate and ATP as substrates. First activates an acetate ion to form acetyladenylate (Ac-AMP) and then transfers the acetyl group to tRNA to form ac(4)C34.</text>
</comment>
<keyword evidence="4" id="KW-1185">Reference proteome</keyword>
<sequence>MKVIGIIAEYNPFHNGHLYHINRSVSMTKTKNVVVIMSGNFVQRGECAIIDKHLRAKTAVQNGASLVLELPTLYATQSADLFAKGAVDILNSLGIIDYLSFGSESGNLESLSSVASFIHEEPHEYKILLKSYLKEGLSFPRARSRALEVLTGIGSISTPNDVLGVEYLKHLLRSSSGIKPILVPRKGAGHNDTQIHEGLSSATSIRDYLEQMSKEFCGISPLSSLEILSSIPPSTLDALLYSHANYRWMNTDVFLPDIKTIILREMQEIKRYFEVSEGLENRIYENFLDSVSLEDICMKIKTKRYTLTRIRHILLNILLNITKDTMKRLISSEDVGYARILAFDETGRKLLKKCNPRLPLINKASSFRPENEKQELLWKSDHIADTLYYSRYDSPFSNSFVLSPVFVAKRSE</sequence>
<dbReference type="PANTHER" id="PTHR37825:SF1">
    <property type="entry name" value="TRNA(MET) CYTIDINE ACETATE LIGASE"/>
    <property type="match status" value="1"/>
</dbReference>
<dbReference type="EC" id="6.3.4.-" evidence="2"/>
<reference evidence="4" key="1">
    <citation type="journal article" date="2019" name="Int. J. Syst. Evol. Microbiol.">
        <title>The Global Catalogue of Microorganisms (GCM) 10K type strain sequencing project: providing services to taxonomists for standard genome sequencing and annotation.</title>
        <authorList>
            <consortium name="The Broad Institute Genomics Platform"/>
            <consortium name="The Broad Institute Genome Sequencing Center for Infectious Disease"/>
            <person name="Wu L."/>
            <person name="Ma J."/>
        </authorList>
    </citation>
    <scope>NUCLEOTIDE SEQUENCE [LARGE SCALE GENOMIC DNA]</scope>
    <source>
        <strain evidence="4">CCUG 46385</strain>
    </source>
</reference>
<evidence type="ECO:0000313" key="3">
    <source>
        <dbReference type="EMBL" id="MFC4804087.1"/>
    </source>
</evidence>
<evidence type="ECO:0000256" key="2">
    <source>
        <dbReference type="HAMAP-Rule" id="MF_01539"/>
    </source>
</evidence>
<dbReference type="InterPro" id="IPR014729">
    <property type="entry name" value="Rossmann-like_a/b/a_fold"/>
</dbReference>
<dbReference type="Gene3D" id="3.40.50.620">
    <property type="entry name" value="HUPs"/>
    <property type="match status" value="1"/>
</dbReference>
<comment type="similarity">
    <text evidence="2">Belongs to the TmcAL family.</text>
</comment>
<comment type="subcellular location">
    <subcellularLocation>
        <location evidence="2">Cytoplasm</location>
    </subcellularLocation>
</comment>
<dbReference type="PANTHER" id="PTHR37825">
    <property type="entry name" value="TRNA(MET) CYTIDINE ACETATE LIGASE"/>
    <property type="match status" value="1"/>
</dbReference>
<evidence type="ECO:0000313" key="4">
    <source>
        <dbReference type="Proteomes" id="UP001595916"/>
    </source>
</evidence>
<organism evidence="3 4">
    <name type="scientific">Filifactor villosus</name>
    <dbReference type="NCBI Taxonomy" id="29374"/>
    <lineage>
        <taxon>Bacteria</taxon>
        <taxon>Bacillati</taxon>
        <taxon>Bacillota</taxon>
        <taxon>Clostridia</taxon>
        <taxon>Peptostreptococcales</taxon>
        <taxon>Filifactoraceae</taxon>
        <taxon>Filifactor</taxon>
    </lineage>
</organism>
<comment type="catalytic activity">
    <reaction evidence="2">
        <text>cytidine(34) in elongator tRNA(Met) + acetate + ATP = N(4)-acetylcytidine(34) in elongator tRNA(Met) + AMP + diphosphate</text>
        <dbReference type="Rhea" id="RHEA:58144"/>
        <dbReference type="Rhea" id="RHEA-COMP:10693"/>
        <dbReference type="Rhea" id="RHEA-COMP:10694"/>
        <dbReference type="ChEBI" id="CHEBI:30089"/>
        <dbReference type="ChEBI" id="CHEBI:30616"/>
        <dbReference type="ChEBI" id="CHEBI:33019"/>
        <dbReference type="ChEBI" id="CHEBI:74900"/>
        <dbReference type="ChEBI" id="CHEBI:82748"/>
        <dbReference type="ChEBI" id="CHEBI:456215"/>
    </reaction>
</comment>
<feature type="binding site" evidence="2">
    <location>
        <begin position="7"/>
        <end position="20"/>
    </location>
    <ligand>
        <name>ATP</name>
        <dbReference type="ChEBI" id="CHEBI:30616"/>
    </ligand>
</feature>
<keyword evidence="2" id="KW-0547">Nucleotide-binding</keyword>
<name>A0ABV9QIC8_9FIRM</name>
<feature type="binding site" evidence="2">
    <location>
        <position position="102"/>
    </location>
    <ligand>
        <name>ATP</name>
        <dbReference type="ChEBI" id="CHEBI:30616"/>
    </ligand>
</feature>
<feature type="binding site" evidence="2">
    <location>
        <position position="160"/>
    </location>
    <ligand>
        <name>ATP</name>
        <dbReference type="ChEBI" id="CHEBI:30616"/>
    </ligand>
</feature>
<dbReference type="HAMAP" id="MF_01539">
    <property type="entry name" value="TmcAL"/>
    <property type="match status" value="1"/>
</dbReference>
<dbReference type="EMBL" id="JBHSHL010000013">
    <property type="protein sequence ID" value="MFC4804087.1"/>
    <property type="molecule type" value="Genomic_DNA"/>
</dbReference>
<evidence type="ECO:0000256" key="1">
    <source>
        <dbReference type="ARBA" id="ARBA00022694"/>
    </source>
</evidence>
<dbReference type="Pfam" id="PF05636">
    <property type="entry name" value="HIGH_NTase1"/>
    <property type="match status" value="1"/>
</dbReference>
<accession>A0ABV9QIC8</accession>
<feature type="binding site" evidence="2">
    <location>
        <position position="185"/>
    </location>
    <ligand>
        <name>ATP</name>
        <dbReference type="ChEBI" id="CHEBI:30616"/>
    </ligand>
</feature>
<comment type="caution">
    <text evidence="2">Lacks conserved residue(s) required for the propagation of feature annotation.</text>
</comment>
<proteinExistence type="inferred from homology"/>
<dbReference type="RefSeq" id="WP_379787574.1">
    <property type="nucleotide sequence ID" value="NZ_JBHSHL010000013.1"/>
</dbReference>
<keyword evidence="2" id="KW-0963">Cytoplasm</keyword>
<keyword evidence="2" id="KW-0436">Ligase</keyword>
<keyword evidence="1 2" id="KW-0819">tRNA processing</keyword>
<dbReference type="Proteomes" id="UP001595916">
    <property type="component" value="Unassembled WGS sequence"/>
</dbReference>
<dbReference type="NCBIfam" id="NF010191">
    <property type="entry name" value="PRK13670.1"/>
    <property type="match status" value="1"/>
</dbReference>
<gene>
    <name evidence="2" type="primary">tmcAL</name>
    <name evidence="3" type="ORF">ACFO4R_03235</name>
</gene>